<comment type="caution">
    <text evidence="1">The sequence shown here is derived from an EMBL/GenBank/DDBJ whole genome shotgun (WGS) entry which is preliminary data.</text>
</comment>
<organism evidence="1 2">
    <name type="scientific">Phyllobacterium leguminum</name>
    <dbReference type="NCBI Taxonomy" id="314237"/>
    <lineage>
        <taxon>Bacteria</taxon>
        <taxon>Pseudomonadati</taxon>
        <taxon>Pseudomonadota</taxon>
        <taxon>Alphaproteobacteria</taxon>
        <taxon>Hyphomicrobiales</taxon>
        <taxon>Phyllobacteriaceae</taxon>
        <taxon>Phyllobacterium</taxon>
    </lineage>
</organism>
<dbReference type="EMBL" id="QJTF01000001">
    <property type="protein sequence ID" value="PYE90340.1"/>
    <property type="molecule type" value="Genomic_DNA"/>
</dbReference>
<protein>
    <submittedName>
        <fullName evidence="1">Uncharacterized protein</fullName>
    </submittedName>
</protein>
<accession>A0A318T731</accession>
<dbReference type="AlphaFoldDB" id="A0A318T731"/>
<proteinExistence type="predicted"/>
<dbReference type="RefSeq" id="WP_110747286.1">
    <property type="nucleotide sequence ID" value="NZ_QJTF01000001.1"/>
</dbReference>
<dbReference type="Proteomes" id="UP000247454">
    <property type="component" value="Unassembled WGS sequence"/>
</dbReference>
<evidence type="ECO:0000313" key="1">
    <source>
        <dbReference type="EMBL" id="PYE90340.1"/>
    </source>
</evidence>
<evidence type="ECO:0000313" key="2">
    <source>
        <dbReference type="Proteomes" id="UP000247454"/>
    </source>
</evidence>
<reference evidence="1 2" key="1">
    <citation type="submission" date="2018-06" db="EMBL/GenBank/DDBJ databases">
        <title>Genomic Encyclopedia of Type Strains, Phase III (KMG-III): the genomes of soil and plant-associated and newly described type strains.</title>
        <authorList>
            <person name="Whitman W."/>
        </authorList>
    </citation>
    <scope>NUCLEOTIDE SEQUENCE [LARGE SCALE GENOMIC DNA]</scope>
    <source>
        <strain evidence="1 2">ORS 1419</strain>
    </source>
</reference>
<dbReference type="OrthoDB" id="571298at2"/>
<sequence length="287" mass="32948">MKTAIVTASYARDFERCRLLCESIDRFVTGAEKHYLLVAGHDVALFRRLAGHTREVIDERDLLPSWLHNIPDPTAFFRRRVWLSTHTPPLHGWHVQQLRRIAIAEKVQETAFLYCDSDVAFLKPFALSSLWRGEALRLYRRDGALPLDSGLGHEKWHANAGFALALPPQLSAPHEYISNMVHWRRDAVTSMIGHIEQSHGRHWVEAIAARRHFSECLLYGRYIDEALGGRGHFHDDVPLCRTYWFAPAPTDEEFRAFVADMAPEQVAVAVQSFIGVDTDHIRRLIMH</sequence>
<keyword evidence="2" id="KW-1185">Reference proteome</keyword>
<name>A0A318T731_9HYPH</name>
<gene>
    <name evidence="1" type="ORF">C7477_10111</name>
</gene>
<dbReference type="InterPro" id="IPR045499">
    <property type="entry name" value="DUF6492"/>
</dbReference>
<dbReference type="Pfam" id="PF20102">
    <property type="entry name" value="DUF6492"/>
    <property type="match status" value="1"/>
</dbReference>